<sequence>MSFADELDQERKQTTNILAKLEVQLKENAKLMAENNFLSEHRRLQAKNCEERSVLMSDHQKFRSEQLAWEETRRTEEERLRQAKEEIVAMKETLSSERRRLDERTNQLRIDEVKLEETRRQLDIVRCDLAREQESLNSRNEYLSQQMNEISQRAESVARAECALNEAELRQRKLQAEQSKQFAELQVRMEKMHEAEIKLIQERKELACEYTELTRLRHEVMNEKARILCANCQVPVREHEPSRPRSRPRAESAVRNKGRRNLVSDADSRGNMLSLVVSLSEP</sequence>
<dbReference type="Proteomes" id="UP000728185">
    <property type="component" value="Unassembled WGS sequence"/>
</dbReference>
<dbReference type="AlphaFoldDB" id="A0A8E0RN43"/>
<evidence type="ECO:0000313" key="4">
    <source>
        <dbReference type="EMBL" id="KAA0188371.1"/>
    </source>
</evidence>
<evidence type="ECO:0000256" key="1">
    <source>
        <dbReference type="SAM" id="Coils"/>
    </source>
</evidence>
<feature type="coiled-coil region" evidence="1">
    <location>
        <begin position="66"/>
        <end position="186"/>
    </location>
</feature>
<dbReference type="InterPro" id="IPR049390">
    <property type="entry name" value="FBF1_C"/>
</dbReference>
<organism evidence="4 5">
    <name type="scientific">Fasciolopsis buskii</name>
    <dbReference type="NCBI Taxonomy" id="27845"/>
    <lineage>
        <taxon>Eukaryota</taxon>
        <taxon>Metazoa</taxon>
        <taxon>Spiralia</taxon>
        <taxon>Lophotrochozoa</taxon>
        <taxon>Platyhelminthes</taxon>
        <taxon>Trematoda</taxon>
        <taxon>Digenea</taxon>
        <taxon>Plagiorchiida</taxon>
        <taxon>Echinostomata</taxon>
        <taxon>Echinostomatoidea</taxon>
        <taxon>Fasciolidae</taxon>
        <taxon>Fasciolopsis</taxon>
    </lineage>
</organism>
<keyword evidence="5" id="KW-1185">Reference proteome</keyword>
<gene>
    <name evidence="4" type="ORF">FBUS_08330</name>
</gene>
<evidence type="ECO:0000259" key="3">
    <source>
        <dbReference type="Pfam" id="PF21007"/>
    </source>
</evidence>
<comment type="caution">
    <text evidence="4">The sequence shown here is derived from an EMBL/GenBank/DDBJ whole genome shotgun (WGS) entry which is preliminary data.</text>
</comment>
<feature type="domain" description="Fas-binding factor 1 C-terminal" evidence="3">
    <location>
        <begin position="33"/>
        <end position="262"/>
    </location>
</feature>
<feature type="region of interest" description="Disordered" evidence="2">
    <location>
        <begin position="237"/>
        <end position="266"/>
    </location>
</feature>
<dbReference type="EMBL" id="LUCM01008453">
    <property type="protein sequence ID" value="KAA0188371.1"/>
    <property type="molecule type" value="Genomic_DNA"/>
</dbReference>
<reference evidence="4" key="1">
    <citation type="submission" date="2019-05" db="EMBL/GenBank/DDBJ databases">
        <title>Annotation for the trematode Fasciolopsis buski.</title>
        <authorList>
            <person name="Choi Y.-J."/>
        </authorList>
    </citation>
    <scope>NUCLEOTIDE SEQUENCE</scope>
    <source>
        <strain evidence="4">HT</strain>
        <tissue evidence="4">Whole worm</tissue>
    </source>
</reference>
<protein>
    <submittedName>
        <fullName evidence="4">Putative spindle assembly checkpoint component MAD1 (Mitotic arrest deficient protein 1)</fullName>
    </submittedName>
</protein>
<proteinExistence type="predicted"/>
<dbReference type="Pfam" id="PF21007">
    <property type="entry name" value="FBF1"/>
    <property type="match status" value="1"/>
</dbReference>
<feature type="compositionally biased region" description="Basic and acidic residues" evidence="2">
    <location>
        <begin position="237"/>
        <end position="254"/>
    </location>
</feature>
<evidence type="ECO:0000313" key="5">
    <source>
        <dbReference type="Proteomes" id="UP000728185"/>
    </source>
</evidence>
<name>A0A8E0RN43_9TREM</name>
<keyword evidence="1" id="KW-0175">Coiled coil</keyword>
<evidence type="ECO:0000256" key="2">
    <source>
        <dbReference type="SAM" id="MobiDB-lite"/>
    </source>
</evidence>
<accession>A0A8E0RN43</accession>
<dbReference type="OrthoDB" id="8195456at2759"/>